<accession>A0A938Y9A7</accession>
<protein>
    <submittedName>
        <fullName evidence="3">TIGR03619 family F420-dependent LLM class oxidoreductase</fullName>
        <ecNumber evidence="3">1.-.-.-</ecNumber>
    </submittedName>
</protein>
<reference evidence="3" key="1">
    <citation type="submission" date="2021-01" db="EMBL/GenBank/DDBJ databases">
        <title>Novel species in genus Nocardioides.</title>
        <authorList>
            <person name="Zhang G."/>
        </authorList>
    </citation>
    <scope>NUCLEOTIDE SEQUENCE</scope>
    <source>
        <strain evidence="3">Zg-536</strain>
    </source>
</reference>
<evidence type="ECO:0000313" key="3">
    <source>
        <dbReference type="EMBL" id="MBM9459831.1"/>
    </source>
</evidence>
<keyword evidence="4" id="KW-1185">Reference proteome</keyword>
<dbReference type="Proteomes" id="UP000663791">
    <property type="component" value="Unassembled WGS sequence"/>
</dbReference>
<dbReference type="EMBL" id="JAERTX010000006">
    <property type="protein sequence ID" value="MBM9459831.1"/>
    <property type="molecule type" value="Genomic_DNA"/>
</dbReference>
<dbReference type="Gene3D" id="3.20.20.30">
    <property type="entry name" value="Luciferase-like domain"/>
    <property type="match status" value="1"/>
</dbReference>
<comment type="caution">
    <text evidence="3">The sequence shown here is derived from an EMBL/GenBank/DDBJ whole genome shotgun (WGS) entry which is preliminary data.</text>
</comment>
<dbReference type="InterPro" id="IPR036661">
    <property type="entry name" value="Luciferase-like_sf"/>
</dbReference>
<dbReference type="InterPro" id="IPR011251">
    <property type="entry name" value="Luciferase-like_dom"/>
</dbReference>
<proteinExistence type="predicted"/>
<sequence>MDFAMVVAYQPLEQLVPLARAAEEAGFRALCLADHVVDLETVATPYPYTSSGERRWSTDADWPDPWVTIGALSQATTRLQFFTSIYVAAMRNPFTVAKAVGTASALSGGRVALGVGVGWCREEFELLEQDFATRGRRTDEALALMRALWEPGWTEFAGEFYRCERLTMNPTPPRRVPVWVGGLSEVAMRRAARHDGWVGDMAKIDDAIEVAQRLRALRVEAGRDPDDPEQPFEVVSALLDGMRPEDFVRARRGGVTMTMTVPWMYYERQDAPLEAKLEGVARFGDDVLGPVRELLA</sequence>
<feature type="domain" description="Luciferase-like" evidence="2">
    <location>
        <begin position="5"/>
        <end position="229"/>
    </location>
</feature>
<dbReference type="InterPro" id="IPR050564">
    <property type="entry name" value="F420-G6PD/mer"/>
</dbReference>
<organism evidence="3 4">
    <name type="scientific">Nocardioides faecalis</name>
    <dbReference type="NCBI Taxonomy" id="2803858"/>
    <lineage>
        <taxon>Bacteria</taxon>
        <taxon>Bacillati</taxon>
        <taxon>Actinomycetota</taxon>
        <taxon>Actinomycetes</taxon>
        <taxon>Propionibacteriales</taxon>
        <taxon>Nocardioidaceae</taxon>
        <taxon>Nocardioides</taxon>
    </lineage>
</organism>
<dbReference type="RefSeq" id="WP_205291149.1">
    <property type="nucleotide sequence ID" value="NZ_CP074406.1"/>
</dbReference>
<dbReference type="PANTHER" id="PTHR43244:SF1">
    <property type="entry name" value="5,10-METHYLENETETRAHYDROMETHANOPTERIN REDUCTASE"/>
    <property type="match status" value="1"/>
</dbReference>
<evidence type="ECO:0000313" key="4">
    <source>
        <dbReference type="Proteomes" id="UP000663791"/>
    </source>
</evidence>
<dbReference type="EC" id="1.-.-.-" evidence="3"/>
<dbReference type="Pfam" id="PF00296">
    <property type="entry name" value="Bac_luciferase"/>
    <property type="match status" value="1"/>
</dbReference>
<evidence type="ECO:0000256" key="1">
    <source>
        <dbReference type="ARBA" id="ARBA00023002"/>
    </source>
</evidence>
<dbReference type="PANTHER" id="PTHR43244">
    <property type="match status" value="1"/>
</dbReference>
<dbReference type="AlphaFoldDB" id="A0A938Y9A7"/>
<evidence type="ECO:0000259" key="2">
    <source>
        <dbReference type="Pfam" id="PF00296"/>
    </source>
</evidence>
<dbReference type="SUPFAM" id="SSF51679">
    <property type="entry name" value="Bacterial luciferase-like"/>
    <property type="match status" value="1"/>
</dbReference>
<name>A0A938Y9A7_9ACTN</name>
<dbReference type="InterPro" id="IPR019921">
    <property type="entry name" value="Lucif-like_OxRdtase_Rv2161c"/>
</dbReference>
<dbReference type="NCBIfam" id="TIGR03619">
    <property type="entry name" value="F420_Rv2161c"/>
    <property type="match status" value="1"/>
</dbReference>
<keyword evidence="1 3" id="KW-0560">Oxidoreductase</keyword>
<dbReference type="GO" id="GO:0016705">
    <property type="term" value="F:oxidoreductase activity, acting on paired donors, with incorporation or reduction of molecular oxygen"/>
    <property type="evidence" value="ECO:0007669"/>
    <property type="project" value="InterPro"/>
</dbReference>
<gene>
    <name evidence="3" type="ORF">JK386_07930</name>
</gene>